<evidence type="ECO:0000256" key="2">
    <source>
        <dbReference type="ARBA" id="ARBA00016337"/>
    </source>
</evidence>
<dbReference type="GO" id="GO:0046872">
    <property type="term" value="F:metal ion binding"/>
    <property type="evidence" value="ECO:0007669"/>
    <property type="project" value="UniProtKB-UniRule"/>
</dbReference>
<evidence type="ECO:0000256" key="1">
    <source>
        <dbReference type="ARBA" id="ARBA00011955"/>
    </source>
</evidence>
<keyword evidence="5 10" id="KW-0479">Metal-binding</keyword>
<comment type="catalytic activity">
    <reaction evidence="9 10">
        <text>L-threonyl-[protein] + FAD = FMN-L-threonyl-[protein] + AMP + H(+)</text>
        <dbReference type="Rhea" id="RHEA:36847"/>
        <dbReference type="Rhea" id="RHEA-COMP:11060"/>
        <dbReference type="Rhea" id="RHEA-COMP:11061"/>
        <dbReference type="ChEBI" id="CHEBI:15378"/>
        <dbReference type="ChEBI" id="CHEBI:30013"/>
        <dbReference type="ChEBI" id="CHEBI:57692"/>
        <dbReference type="ChEBI" id="CHEBI:74257"/>
        <dbReference type="ChEBI" id="CHEBI:456215"/>
        <dbReference type="EC" id="2.7.1.180"/>
    </reaction>
</comment>
<comment type="caution">
    <text evidence="12">The sequence shown here is derived from an EMBL/GenBank/DDBJ whole genome shotgun (WGS) entry which is preliminary data.</text>
</comment>
<dbReference type="Pfam" id="PF02424">
    <property type="entry name" value="ApbE"/>
    <property type="match status" value="1"/>
</dbReference>
<accession>A0A7V4E380</accession>
<dbReference type="InterPro" id="IPR003374">
    <property type="entry name" value="ApbE-like_sf"/>
</dbReference>
<feature type="binding site" evidence="11">
    <location>
        <position position="279"/>
    </location>
    <ligand>
        <name>Mg(2+)</name>
        <dbReference type="ChEBI" id="CHEBI:18420"/>
    </ligand>
</feature>
<dbReference type="Gene3D" id="3.10.520.10">
    <property type="entry name" value="ApbE-like domains"/>
    <property type="match status" value="1"/>
</dbReference>
<dbReference type="GO" id="GO:0016740">
    <property type="term" value="F:transferase activity"/>
    <property type="evidence" value="ECO:0007669"/>
    <property type="project" value="UniProtKB-UniRule"/>
</dbReference>
<evidence type="ECO:0000256" key="6">
    <source>
        <dbReference type="ARBA" id="ARBA00022827"/>
    </source>
</evidence>
<keyword evidence="6 10" id="KW-0274">FAD</keyword>
<keyword evidence="3 10" id="KW-0285">Flavoprotein</keyword>
<proteinExistence type="inferred from homology"/>
<evidence type="ECO:0000256" key="8">
    <source>
        <dbReference type="ARBA" id="ARBA00031306"/>
    </source>
</evidence>
<evidence type="ECO:0000256" key="7">
    <source>
        <dbReference type="ARBA" id="ARBA00022842"/>
    </source>
</evidence>
<evidence type="ECO:0000256" key="5">
    <source>
        <dbReference type="ARBA" id="ARBA00022723"/>
    </source>
</evidence>
<dbReference type="InterPro" id="IPR024932">
    <property type="entry name" value="ApbE"/>
</dbReference>
<organism evidence="12">
    <name type="scientific">candidate division WOR-3 bacterium</name>
    <dbReference type="NCBI Taxonomy" id="2052148"/>
    <lineage>
        <taxon>Bacteria</taxon>
        <taxon>Bacteria division WOR-3</taxon>
    </lineage>
</organism>
<keyword evidence="4 10" id="KW-0808">Transferase</keyword>
<dbReference type="PIRSF" id="PIRSF006268">
    <property type="entry name" value="ApbE"/>
    <property type="match status" value="1"/>
</dbReference>
<protein>
    <recommendedName>
        <fullName evidence="2 10">FAD:protein FMN transferase</fullName>
        <ecNumber evidence="1 10">2.7.1.180</ecNumber>
    </recommendedName>
    <alternativeName>
        <fullName evidence="8 10">Flavin transferase</fullName>
    </alternativeName>
</protein>
<dbReference type="EC" id="2.7.1.180" evidence="1 10"/>
<keyword evidence="7 10" id="KW-0460">Magnesium</keyword>
<evidence type="ECO:0000256" key="3">
    <source>
        <dbReference type="ARBA" id="ARBA00022630"/>
    </source>
</evidence>
<evidence type="ECO:0000256" key="11">
    <source>
        <dbReference type="PIRSR" id="PIRSR006268-2"/>
    </source>
</evidence>
<feature type="binding site" evidence="11">
    <location>
        <position position="283"/>
    </location>
    <ligand>
        <name>Mg(2+)</name>
        <dbReference type="ChEBI" id="CHEBI:18420"/>
    </ligand>
</feature>
<feature type="binding site" evidence="11">
    <location>
        <position position="169"/>
    </location>
    <ligand>
        <name>Mg(2+)</name>
        <dbReference type="ChEBI" id="CHEBI:18420"/>
    </ligand>
</feature>
<dbReference type="PANTHER" id="PTHR30040:SF2">
    <property type="entry name" value="FAD:PROTEIN FMN TRANSFERASE"/>
    <property type="match status" value="1"/>
</dbReference>
<evidence type="ECO:0000313" key="12">
    <source>
        <dbReference type="EMBL" id="HGK64066.1"/>
    </source>
</evidence>
<gene>
    <name evidence="12" type="ORF">ENU74_05705</name>
</gene>
<dbReference type="SUPFAM" id="SSF143631">
    <property type="entry name" value="ApbE-like"/>
    <property type="match status" value="1"/>
</dbReference>
<evidence type="ECO:0000256" key="10">
    <source>
        <dbReference type="PIRNR" id="PIRNR006268"/>
    </source>
</evidence>
<dbReference type="PANTHER" id="PTHR30040">
    <property type="entry name" value="THIAMINE BIOSYNTHESIS LIPOPROTEIN APBE"/>
    <property type="match status" value="1"/>
</dbReference>
<name>A0A7V4E380_UNCW3</name>
<comment type="similarity">
    <text evidence="10">Belongs to the ApbE family.</text>
</comment>
<evidence type="ECO:0000256" key="9">
    <source>
        <dbReference type="ARBA" id="ARBA00048540"/>
    </source>
</evidence>
<dbReference type="AlphaFoldDB" id="A0A7V4E380"/>
<evidence type="ECO:0000256" key="4">
    <source>
        <dbReference type="ARBA" id="ARBA00022679"/>
    </source>
</evidence>
<comment type="cofactor">
    <cofactor evidence="11">
        <name>Mg(2+)</name>
        <dbReference type="ChEBI" id="CHEBI:18420"/>
    </cofactor>
    <cofactor evidence="11">
        <name>Mn(2+)</name>
        <dbReference type="ChEBI" id="CHEBI:29035"/>
    </cofactor>
    <text evidence="11">Magnesium. Can also use manganese.</text>
</comment>
<sequence length="308" mass="35552">MEPSKIRMAYYRLIFFSLIFFFCQREIPTEKTIIAFGSYFKIKIFTENKEQGKIYLDSVFNLIRYYDSLFSYFNENSELSLINKKKVGQISSELKEVILFASEINRKTYGYFDITIAPLMELWGFYDKNYQRPKEIEIAKMKKFVGNNAYFLKKDSLFLKELSKIDLGGIACGYILDKLVSYLKSRGIKKGIIDAGGDIIVFGNLKAKIGIKDPNKEAIKKIIELKDNACSTSGDYYNYFQIGDTIYSHIINPLTGYPEKTINKHRQVTVIGKKAVICDALSTALLIIPDSLKDKVLENFKDYQVIFY</sequence>
<dbReference type="EMBL" id="DTDR01000135">
    <property type="protein sequence ID" value="HGK64066.1"/>
    <property type="molecule type" value="Genomic_DNA"/>
</dbReference>
<reference evidence="12" key="1">
    <citation type="journal article" date="2020" name="mSystems">
        <title>Genome- and Community-Level Interaction Insights into Carbon Utilization and Element Cycling Functions of Hydrothermarchaeota in Hydrothermal Sediment.</title>
        <authorList>
            <person name="Zhou Z."/>
            <person name="Liu Y."/>
            <person name="Xu W."/>
            <person name="Pan J."/>
            <person name="Luo Z.H."/>
            <person name="Li M."/>
        </authorList>
    </citation>
    <scope>NUCLEOTIDE SEQUENCE [LARGE SCALE GENOMIC DNA]</scope>
    <source>
        <strain evidence="12">SpSt-697</strain>
    </source>
</reference>